<dbReference type="InterPro" id="IPR037523">
    <property type="entry name" value="VOC_core"/>
</dbReference>
<name>A0ABQ4NJ70_9RHOB</name>
<dbReference type="PROSITE" id="PS51819">
    <property type="entry name" value="VOC"/>
    <property type="match status" value="1"/>
</dbReference>
<proteinExistence type="predicted"/>
<dbReference type="InterPro" id="IPR050383">
    <property type="entry name" value="GlyoxalaseI/FosfomycinResist"/>
</dbReference>
<protein>
    <recommendedName>
        <fullName evidence="1">VOC domain-containing protein</fullName>
    </recommendedName>
</protein>
<keyword evidence="3" id="KW-1185">Reference proteome</keyword>
<comment type="caution">
    <text evidence="2">The sequence shown here is derived from an EMBL/GenBank/DDBJ whole genome shotgun (WGS) entry which is preliminary data.</text>
</comment>
<evidence type="ECO:0000259" key="1">
    <source>
        <dbReference type="PROSITE" id="PS51819"/>
    </source>
</evidence>
<dbReference type="Pfam" id="PF00903">
    <property type="entry name" value="Glyoxalase"/>
    <property type="match status" value="1"/>
</dbReference>
<dbReference type="PANTHER" id="PTHR21366:SF14">
    <property type="entry name" value="GLYOXALASE DOMAIN-CONTAINING PROTEIN 5"/>
    <property type="match status" value="1"/>
</dbReference>
<organism evidence="2 3">
    <name type="scientific">Jannaschia pagri</name>
    <dbReference type="NCBI Taxonomy" id="2829797"/>
    <lineage>
        <taxon>Bacteria</taxon>
        <taxon>Pseudomonadati</taxon>
        <taxon>Pseudomonadota</taxon>
        <taxon>Alphaproteobacteria</taxon>
        <taxon>Rhodobacterales</taxon>
        <taxon>Roseobacteraceae</taxon>
        <taxon>Jannaschia</taxon>
    </lineage>
</organism>
<dbReference type="InterPro" id="IPR004360">
    <property type="entry name" value="Glyas_Fos-R_dOase_dom"/>
</dbReference>
<dbReference type="SUPFAM" id="SSF54593">
    <property type="entry name" value="Glyoxalase/Bleomycin resistance protein/Dihydroxybiphenyl dioxygenase"/>
    <property type="match status" value="1"/>
</dbReference>
<reference evidence="2 3" key="1">
    <citation type="submission" date="2021-05" db="EMBL/GenBank/DDBJ databases">
        <title>Bacteria Genome sequencing.</title>
        <authorList>
            <person name="Takabe Y."/>
            <person name="Nakajima Y."/>
            <person name="Suzuki S."/>
            <person name="Shiozaki T."/>
        </authorList>
    </citation>
    <scope>NUCLEOTIDE SEQUENCE [LARGE SCALE GENOMIC DNA]</scope>
    <source>
        <strain evidence="2 3">AI_62</strain>
    </source>
</reference>
<evidence type="ECO:0000313" key="2">
    <source>
        <dbReference type="EMBL" id="GIT94462.1"/>
    </source>
</evidence>
<dbReference type="EMBL" id="BPFH01000002">
    <property type="protein sequence ID" value="GIT94462.1"/>
    <property type="molecule type" value="Genomic_DNA"/>
</dbReference>
<dbReference type="Gene3D" id="3.10.180.10">
    <property type="entry name" value="2,3-Dihydroxybiphenyl 1,2-Dioxygenase, domain 1"/>
    <property type="match status" value="1"/>
</dbReference>
<dbReference type="InterPro" id="IPR029068">
    <property type="entry name" value="Glyas_Bleomycin-R_OHBP_Dase"/>
</dbReference>
<gene>
    <name evidence="2" type="ORF">JANAI62_10850</name>
</gene>
<accession>A0ABQ4NJ70</accession>
<dbReference type="Proteomes" id="UP000786693">
    <property type="component" value="Unassembled WGS sequence"/>
</dbReference>
<feature type="domain" description="VOC" evidence="1">
    <location>
        <begin position="13"/>
        <end position="147"/>
    </location>
</feature>
<evidence type="ECO:0000313" key="3">
    <source>
        <dbReference type="Proteomes" id="UP000786693"/>
    </source>
</evidence>
<dbReference type="PANTHER" id="PTHR21366">
    <property type="entry name" value="GLYOXALASE FAMILY PROTEIN"/>
    <property type="match status" value="1"/>
</dbReference>
<sequence>MLVRMKNPAKVHALGEIAIRCDDVIGMRDFYRDIVGLEILEDFADRSGIVFFKVAPGFGGHTTVLALFDKTAGAARGHPTGQAAPRTGAGSSLHHLALTVDRAAQPALRDFLDARGVPHHTEVFDWIGWRGVFIQDPEGNTVEFVAGPEQRAEGP</sequence>